<protein>
    <submittedName>
        <fullName evidence="2">Uncharacterized protein</fullName>
    </submittedName>
</protein>
<sequence>MTTVATTFLPENGGSNNSSNDGSNGEISRKKEKHHDSGSNGKIRRKKSIKKKKRKNEKFTRPNKPLNKNLPRLRRTTQLQKKVQDHPLEKCKRTKPPTKNVLYSAVETYITSEERRRKITFRRNITRRKSNDDTYDGTYDDSCNDEKKKIIV</sequence>
<dbReference type="Proteomes" id="UP000266673">
    <property type="component" value="Unassembled WGS sequence"/>
</dbReference>
<comment type="caution">
    <text evidence="2">The sequence shown here is derived from an EMBL/GenBank/DDBJ whole genome shotgun (WGS) entry which is preliminary data.</text>
</comment>
<dbReference type="EMBL" id="QKWP01000559">
    <property type="protein sequence ID" value="RIB18141.1"/>
    <property type="molecule type" value="Genomic_DNA"/>
</dbReference>
<evidence type="ECO:0000256" key="1">
    <source>
        <dbReference type="SAM" id="MobiDB-lite"/>
    </source>
</evidence>
<keyword evidence="3" id="KW-1185">Reference proteome</keyword>
<proteinExistence type="predicted"/>
<gene>
    <name evidence="2" type="ORF">C2G38_2185468</name>
</gene>
<feature type="compositionally biased region" description="Basic residues" evidence="1">
    <location>
        <begin position="42"/>
        <end position="56"/>
    </location>
</feature>
<organism evidence="2 3">
    <name type="scientific">Gigaspora rosea</name>
    <dbReference type="NCBI Taxonomy" id="44941"/>
    <lineage>
        <taxon>Eukaryota</taxon>
        <taxon>Fungi</taxon>
        <taxon>Fungi incertae sedis</taxon>
        <taxon>Mucoromycota</taxon>
        <taxon>Glomeromycotina</taxon>
        <taxon>Glomeromycetes</taxon>
        <taxon>Diversisporales</taxon>
        <taxon>Gigasporaceae</taxon>
        <taxon>Gigaspora</taxon>
    </lineage>
</organism>
<reference evidence="2 3" key="1">
    <citation type="submission" date="2018-06" db="EMBL/GenBank/DDBJ databases">
        <title>Comparative genomics reveals the genomic features of Rhizophagus irregularis, R. cerebriforme, R. diaphanum and Gigaspora rosea, and their symbiotic lifestyle signature.</title>
        <authorList>
            <person name="Morin E."/>
            <person name="San Clemente H."/>
            <person name="Chen E.C.H."/>
            <person name="De La Providencia I."/>
            <person name="Hainaut M."/>
            <person name="Kuo A."/>
            <person name="Kohler A."/>
            <person name="Murat C."/>
            <person name="Tang N."/>
            <person name="Roy S."/>
            <person name="Loubradou J."/>
            <person name="Henrissat B."/>
            <person name="Grigoriev I.V."/>
            <person name="Corradi N."/>
            <person name="Roux C."/>
            <person name="Martin F.M."/>
        </authorList>
    </citation>
    <scope>NUCLEOTIDE SEQUENCE [LARGE SCALE GENOMIC DNA]</scope>
    <source>
        <strain evidence="2 3">DAOM 194757</strain>
    </source>
</reference>
<accession>A0A397V8A4</accession>
<name>A0A397V8A4_9GLOM</name>
<evidence type="ECO:0000313" key="3">
    <source>
        <dbReference type="Proteomes" id="UP000266673"/>
    </source>
</evidence>
<feature type="compositionally biased region" description="Low complexity" evidence="1">
    <location>
        <begin position="12"/>
        <end position="25"/>
    </location>
</feature>
<dbReference type="AlphaFoldDB" id="A0A397V8A4"/>
<feature type="region of interest" description="Disordered" evidence="1">
    <location>
        <begin position="1"/>
        <end position="96"/>
    </location>
</feature>
<feature type="compositionally biased region" description="Basic and acidic residues" evidence="1">
    <location>
        <begin position="82"/>
        <end position="91"/>
    </location>
</feature>
<evidence type="ECO:0000313" key="2">
    <source>
        <dbReference type="EMBL" id="RIB18141.1"/>
    </source>
</evidence>